<reference evidence="1 3" key="2">
    <citation type="journal article" date="2013" name="Nature">
        <title>Insights into bilaterian evolution from three spiralian genomes.</title>
        <authorList>
            <person name="Simakov O."/>
            <person name="Marletaz F."/>
            <person name="Cho S.J."/>
            <person name="Edsinger-Gonzales E."/>
            <person name="Havlak P."/>
            <person name="Hellsten U."/>
            <person name="Kuo D.H."/>
            <person name="Larsson T."/>
            <person name="Lv J."/>
            <person name="Arendt D."/>
            <person name="Savage R."/>
            <person name="Osoegawa K."/>
            <person name="de Jong P."/>
            <person name="Grimwood J."/>
            <person name="Chapman J.A."/>
            <person name="Shapiro H."/>
            <person name="Aerts A."/>
            <person name="Otillar R.P."/>
            <person name="Terry A.Y."/>
            <person name="Boore J.L."/>
            <person name="Grigoriev I.V."/>
            <person name="Lindberg D.R."/>
            <person name="Seaver E.C."/>
            <person name="Weisblat D.A."/>
            <person name="Putnam N.H."/>
            <person name="Rokhsar D.S."/>
        </authorList>
    </citation>
    <scope>NUCLEOTIDE SEQUENCE</scope>
</reference>
<dbReference type="EnsemblMetazoa" id="HelroT169266">
    <property type="protein sequence ID" value="HelroP169266"/>
    <property type="gene ID" value="HelroG169266"/>
</dbReference>
<name>T1F1N8_HELRO</name>
<evidence type="ECO:0000313" key="2">
    <source>
        <dbReference type="EnsemblMetazoa" id="HelroP169266"/>
    </source>
</evidence>
<evidence type="ECO:0000313" key="1">
    <source>
        <dbReference type="EMBL" id="ESO08424.1"/>
    </source>
</evidence>
<reference evidence="3" key="1">
    <citation type="submission" date="2012-12" db="EMBL/GenBank/DDBJ databases">
        <authorList>
            <person name="Hellsten U."/>
            <person name="Grimwood J."/>
            <person name="Chapman J.A."/>
            <person name="Shapiro H."/>
            <person name="Aerts A."/>
            <person name="Otillar R.P."/>
            <person name="Terry A.Y."/>
            <person name="Boore J.L."/>
            <person name="Simakov O."/>
            <person name="Marletaz F."/>
            <person name="Cho S.-J."/>
            <person name="Edsinger-Gonzales E."/>
            <person name="Havlak P."/>
            <person name="Kuo D.-H."/>
            <person name="Larsson T."/>
            <person name="Lv J."/>
            <person name="Arendt D."/>
            <person name="Savage R."/>
            <person name="Osoegawa K."/>
            <person name="de Jong P."/>
            <person name="Lindberg D.R."/>
            <person name="Seaver E.C."/>
            <person name="Weisblat D.A."/>
            <person name="Putnam N.H."/>
            <person name="Grigoriev I.V."/>
            <person name="Rokhsar D.S."/>
        </authorList>
    </citation>
    <scope>NUCLEOTIDE SEQUENCE</scope>
</reference>
<dbReference type="GeneID" id="20202738"/>
<accession>T1F1N8</accession>
<evidence type="ECO:0000313" key="3">
    <source>
        <dbReference type="Proteomes" id="UP000015101"/>
    </source>
</evidence>
<organism evidence="2 3">
    <name type="scientific">Helobdella robusta</name>
    <name type="common">Californian leech</name>
    <dbReference type="NCBI Taxonomy" id="6412"/>
    <lineage>
        <taxon>Eukaryota</taxon>
        <taxon>Metazoa</taxon>
        <taxon>Spiralia</taxon>
        <taxon>Lophotrochozoa</taxon>
        <taxon>Annelida</taxon>
        <taxon>Clitellata</taxon>
        <taxon>Hirudinea</taxon>
        <taxon>Rhynchobdellida</taxon>
        <taxon>Glossiphoniidae</taxon>
        <taxon>Helobdella</taxon>
    </lineage>
</organism>
<dbReference type="HOGENOM" id="CLU_1645552_0_0_1"/>
<dbReference type="CTD" id="20202738"/>
<proteinExistence type="predicted"/>
<dbReference type="Proteomes" id="UP000015101">
    <property type="component" value="Unassembled WGS sequence"/>
</dbReference>
<protein>
    <submittedName>
        <fullName evidence="1 2">Uncharacterized protein</fullName>
    </submittedName>
</protein>
<gene>
    <name evidence="2" type="primary">20202738</name>
    <name evidence="1" type="ORF">HELRODRAFT_169266</name>
</gene>
<dbReference type="AlphaFoldDB" id="T1F1N8"/>
<dbReference type="EMBL" id="AMQM01003249">
    <property type="status" value="NOT_ANNOTATED_CDS"/>
    <property type="molecule type" value="Genomic_DNA"/>
</dbReference>
<keyword evidence="3" id="KW-1185">Reference proteome</keyword>
<dbReference type="InParanoid" id="T1F1N8"/>
<dbReference type="EMBL" id="KB096080">
    <property type="protein sequence ID" value="ESO08424.1"/>
    <property type="molecule type" value="Genomic_DNA"/>
</dbReference>
<sequence length="161" mass="18204">MWSSVNPISFFSTSQKHLATSRKAVKSAKTKKNSRSLGVSNGLKGPVADRNTFLTPKKPRLVSFRRFFCFSSFGLLFLARIEEPFQSHLLLPCLQSVEVEFEMVVEQVAEAVGFCFIRVRFVHPVPKAVSVVQKKSVVRTAISEEIEHKQYVPILYIFPGI</sequence>
<dbReference type="RefSeq" id="XP_009013354.1">
    <property type="nucleotide sequence ID" value="XM_009015106.1"/>
</dbReference>
<reference evidence="2" key="3">
    <citation type="submission" date="2015-06" db="UniProtKB">
        <authorList>
            <consortium name="EnsemblMetazoa"/>
        </authorList>
    </citation>
    <scope>IDENTIFICATION</scope>
</reference>
<dbReference type="KEGG" id="hro:HELRODRAFT_169266"/>